<dbReference type="Pfam" id="PF13419">
    <property type="entry name" value="HAD_2"/>
    <property type="match status" value="1"/>
</dbReference>
<dbReference type="EMBL" id="CCBC010000147">
    <property type="protein sequence ID" value="CDO18007.1"/>
    <property type="molecule type" value="Genomic_DNA"/>
</dbReference>
<dbReference type="AlphaFoldDB" id="A0A060RHA9"/>
<dbReference type="InterPro" id="IPR011951">
    <property type="entry name" value="HAD-SF_hydro_IA_YjjG/PynA"/>
</dbReference>
<evidence type="ECO:0000313" key="2">
    <source>
        <dbReference type="Proteomes" id="UP000027584"/>
    </source>
</evidence>
<dbReference type="NCBIfam" id="TIGR02254">
    <property type="entry name" value="YjjG_YfnB"/>
    <property type="match status" value="1"/>
</dbReference>
<dbReference type="InterPro" id="IPR041492">
    <property type="entry name" value="HAD_2"/>
</dbReference>
<dbReference type="SUPFAM" id="SSF56784">
    <property type="entry name" value="HAD-like"/>
    <property type="match status" value="1"/>
</dbReference>
<dbReference type="SFLD" id="SFLDG01129">
    <property type="entry name" value="C1.5:_HAD__Beta-PGM__Phosphata"/>
    <property type="match status" value="1"/>
</dbReference>
<dbReference type="InterPro" id="IPR036412">
    <property type="entry name" value="HAD-like_sf"/>
</dbReference>
<reference evidence="1 2" key="1">
    <citation type="submission" date="2014-02" db="EMBL/GenBank/DDBJ databases">
        <authorList>
            <person name="Manrique M."/>
        </authorList>
    </citation>
    <scope>NUCLEOTIDE SEQUENCE [LARGE SCALE GENOMIC DNA]</scope>
    <source>
        <strain evidence="1 2">LMG17956</strain>
    </source>
</reference>
<dbReference type="GO" id="GO:0008253">
    <property type="term" value="F:5'-nucleotidase activity"/>
    <property type="evidence" value="ECO:0007669"/>
    <property type="project" value="InterPro"/>
</dbReference>
<dbReference type="Gene3D" id="3.40.50.1000">
    <property type="entry name" value="HAD superfamily/HAD-like"/>
    <property type="match status" value="1"/>
</dbReference>
<dbReference type="InterPro" id="IPR052550">
    <property type="entry name" value="Pyrimidine_5'-ntase_YjjG"/>
</dbReference>
<gene>
    <name evidence="1" type="ORF">BN963_SGAL_01202</name>
</gene>
<dbReference type="Proteomes" id="UP000027584">
    <property type="component" value="Unassembled WGS sequence"/>
</dbReference>
<dbReference type="NCBIfam" id="TIGR01549">
    <property type="entry name" value="HAD-SF-IA-v1"/>
    <property type="match status" value="1"/>
</dbReference>
<sequence length="251" mass="28709">MKWAFFDYVALYAILFAKGVFMTADYHYLLFDLDHTLLDFNAAEDVALTELLQEARVSDIQAYKDFYIPMNRQLWDDLSLKKITKKELVNTRFTRLFANFGHEVDGHAFAKRYQEFLSQQGQTLVGADTLLDNLSQQGYRIFGATNGITKIQTERMANSTIKDYFEHVFISDEVGYQKPDKGFYDVIAGAISQFNHQEALMIGDNLLADVQGGNNAGIDTVWYNPAHKENHTKATPTYVVKDYQGLLELLK</sequence>
<dbReference type="PRINTS" id="PR00413">
    <property type="entry name" value="HADHALOGNASE"/>
</dbReference>
<reference evidence="1 2" key="2">
    <citation type="submission" date="2014-05" db="EMBL/GenBank/DDBJ databases">
        <title>Genome sequence of Streptococcus gallolyticus.</title>
        <authorList>
            <person name="Del Campo R."/>
        </authorList>
    </citation>
    <scope>NUCLEOTIDE SEQUENCE [LARGE SCALE GENOMIC DNA]</scope>
    <source>
        <strain evidence="1 2">LMG17956</strain>
    </source>
</reference>
<dbReference type="InterPro" id="IPR006439">
    <property type="entry name" value="HAD-SF_hydro_IA"/>
</dbReference>
<keyword evidence="1" id="KW-0378">Hydrolase</keyword>
<dbReference type="PANTHER" id="PTHR47478">
    <property type="match status" value="1"/>
</dbReference>
<organism evidence="1 2">
    <name type="scientific">Streptococcus gallolyticus</name>
    <dbReference type="NCBI Taxonomy" id="315405"/>
    <lineage>
        <taxon>Bacteria</taxon>
        <taxon>Bacillati</taxon>
        <taxon>Bacillota</taxon>
        <taxon>Bacilli</taxon>
        <taxon>Lactobacillales</taxon>
        <taxon>Streptococcaceae</taxon>
        <taxon>Streptococcus</taxon>
    </lineage>
</organism>
<dbReference type="InterPro" id="IPR023198">
    <property type="entry name" value="PGP-like_dom2"/>
</dbReference>
<dbReference type="InterPro" id="IPR023214">
    <property type="entry name" value="HAD_sf"/>
</dbReference>
<dbReference type="Gene3D" id="1.10.150.240">
    <property type="entry name" value="Putative phosphatase, domain 2"/>
    <property type="match status" value="1"/>
</dbReference>
<dbReference type="PANTHER" id="PTHR47478:SF1">
    <property type="entry name" value="PYRIMIDINE 5'-NUCLEOTIDASE YJJG"/>
    <property type="match status" value="1"/>
</dbReference>
<comment type="caution">
    <text evidence="1">The sequence shown here is derived from an EMBL/GenBank/DDBJ whole genome shotgun (WGS) entry which is preliminary data.</text>
</comment>
<evidence type="ECO:0000313" key="1">
    <source>
        <dbReference type="EMBL" id="CDO18007.1"/>
    </source>
</evidence>
<dbReference type="SFLD" id="SFLDS00003">
    <property type="entry name" value="Haloacid_Dehalogenase"/>
    <property type="match status" value="1"/>
</dbReference>
<accession>A0A060RHA9</accession>
<proteinExistence type="predicted"/>
<name>A0A060RHA9_9STRE</name>
<protein>
    <submittedName>
        <fullName evidence="1">Haloacid dehalogenase-like hydrolase</fullName>
    </submittedName>
</protein>